<dbReference type="EMBL" id="SZYD01000004">
    <property type="protein sequence ID" value="KAD6455043.1"/>
    <property type="molecule type" value="Genomic_DNA"/>
</dbReference>
<evidence type="ECO:0000313" key="2">
    <source>
        <dbReference type="EMBL" id="KAD6455043.1"/>
    </source>
</evidence>
<evidence type="ECO:0000313" key="3">
    <source>
        <dbReference type="Proteomes" id="UP000326396"/>
    </source>
</evidence>
<keyword evidence="3" id="KW-1185">Reference proteome</keyword>
<dbReference type="Proteomes" id="UP000326396">
    <property type="component" value="Linkage Group LG12"/>
</dbReference>
<dbReference type="PANTHER" id="PTHR11439">
    <property type="entry name" value="GAG-POL-RELATED RETROTRANSPOSON"/>
    <property type="match status" value="1"/>
</dbReference>
<reference evidence="2 3" key="1">
    <citation type="submission" date="2019-05" db="EMBL/GenBank/DDBJ databases">
        <title>Mikania micrantha, genome provides insights into the molecular mechanism of rapid growth.</title>
        <authorList>
            <person name="Liu B."/>
        </authorList>
    </citation>
    <scope>NUCLEOTIDE SEQUENCE [LARGE SCALE GENOMIC DNA]</scope>
    <source>
        <strain evidence="2">NLD-2019</strain>
        <tissue evidence="2">Leaf</tissue>
    </source>
</reference>
<feature type="domain" description="Reverse transcriptase Ty1/copia-type" evidence="1">
    <location>
        <begin position="56"/>
        <end position="160"/>
    </location>
</feature>
<comment type="caution">
    <text evidence="2">The sequence shown here is derived from an EMBL/GenBank/DDBJ whole genome shotgun (WGS) entry which is preliminary data.</text>
</comment>
<name>A0A5N6PM92_9ASTR</name>
<dbReference type="AlphaFoldDB" id="A0A5N6PM92"/>
<organism evidence="2 3">
    <name type="scientific">Mikania micrantha</name>
    <name type="common">bitter vine</name>
    <dbReference type="NCBI Taxonomy" id="192012"/>
    <lineage>
        <taxon>Eukaryota</taxon>
        <taxon>Viridiplantae</taxon>
        <taxon>Streptophyta</taxon>
        <taxon>Embryophyta</taxon>
        <taxon>Tracheophyta</taxon>
        <taxon>Spermatophyta</taxon>
        <taxon>Magnoliopsida</taxon>
        <taxon>eudicotyledons</taxon>
        <taxon>Gunneridae</taxon>
        <taxon>Pentapetalae</taxon>
        <taxon>asterids</taxon>
        <taxon>campanulids</taxon>
        <taxon>Asterales</taxon>
        <taxon>Asteraceae</taxon>
        <taxon>Asteroideae</taxon>
        <taxon>Heliantheae alliance</taxon>
        <taxon>Eupatorieae</taxon>
        <taxon>Mikania</taxon>
    </lineage>
</organism>
<dbReference type="InterPro" id="IPR043502">
    <property type="entry name" value="DNA/RNA_pol_sf"/>
</dbReference>
<proteinExistence type="predicted"/>
<protein>
    <recommendedName>
        <fullName evidence="1">Reverse transcriptase Ty1/copia-type domain-containing protein</fullName>
    </recommendedName>
</protein>
<dbReference type="OrthoDB" id="1922643at2759"/>
<gene>
    <name evidence="2" type="ORF">E3N88_09749</name>
</gene>
<dbReference type="PANTHER" id="PTHR11439:SF483">
    <property type="entry name" value="PEPTIDE SYNTHASE GLIP-LIKE, PUTATIVE (AFU_ORTHOLOGUE AFUA_3G12920)-RELATED"/>
    <property type="match status" value="1"/>
</dbReference>
<dbReference type="InterPro" id="IPR013103">
    <property type="entry name" value="RVT_2"/>
</dbReference>
<dbReference type="CDD" id="cd09272">
    <property type="entry name" value="RNase_HI_RT_Ty1"/>
    <property type="match status" value="1"/>
</dbReference>
<dbReference type="SUPFAM" id="SSF56672">
    <property type="entry name" value="DNA/RNA polymerases"/>
    <property type="match status" value="1"/>
</dbReference>
<sequence>MKEALKSIQWVKAMEDELLSLESHKTWTLTELPSDKQAIVYVSQPPGFEIKGKEDKHGYERSENEPTVYVKRVNEKELIIICLYEDDIIYTGSSNELIDEFKQHMLKEFDMTDIGILNYFLGLEVIKGKEGIFLSQKKYAKDLLNRFGMIKCKTVTVPMIPGEKLQLDDGVGIVSLFLQQPSIYHLGAAKRILRYIAGTIEYGIWYGNKQQIILTGYSDNDWAGSSSDMKSISAHVFSIGSGSVSWSSRKQGVVALSTTEAEYISAAACACQAIWLRKMMGDLMHEQQLATTIFCDNRSAIFLNKNQGFHSRTKHISIKYHFIRTLTDEGQVKLNSVATHEQIADILTKALGAEQFLYLRERLGVTTI</sequence>
<accession>A0A5N6PM92</accession>
<dbReference type="Pfam" id="PF07727">
    <property type="entry name" value="RVT_2"/>
    <property type="match status" value="1"/>
</dbReference>
<evidence type="ECO:0000259" key="1">
    <source>
        <dbReference type="Pfam" id="PF07727"/>
    </source>
</evidence>